<reference evidence="1" key="1">
    <citation type="submission" date="2022-07" db="EMBL/GenBank/DDBJ databases">
        <title>Taxonomic analysis of Microcella humidisoli nov. sp., isolated from riverside soil.</title>
        <authorList>
            <person name="Molina K.M."/>
            <person name="Kim S.B."/>
        </authorList>
    </citation>
    <scope>NUCLEOTIDE SEQUENCE</scope>
    <source>
        <strain evidence="1">MMS21-STM10</strain>
    </source>
</reference>
<proteinExistence type="predicted"/>
<sequence>MPALALSPVADPVGAAVGERAATTRAQRTPTSQIESVDTVQALQARIDALQRTRLDSRLMPTHEALADLLPDGGLREGATYALSPSSALVMALLVGPSQAGSWCGVVGMPEFGVEAAEGIGIDLDRLVLVPHPGDAWLTVTASIADALGIVVVRPGRAASDGAIAKLAGRLRERGSTLLVLGPWPQAEAMISLTESRWSGLGDGHGYLSEREVTITVSAKRGGRPRSGRVMMPDAELGIRRLDRGVAADRARERWHDTAPLTARRVG</sequence>
<evidence type="ECO:0000313" key="1">
    <source>
        <dbReference type="EMBL" id="UTT62266.1"/>
    </source>
</evidence>
<keyword evidence="2" id="KW-1185">Reference proteome</keyword>
<dbReference type="RefSeq" id="WP_255159409.1">
    <property type="nucleotide sequence ID" value="NZ_CP101497.1"/>
</dbReference>
<accession>A0ABY5FVD1</accession>
<evidence type="ECO:0000313" key="2">
    <source>
        <dbReference type="Proteomes" id="UP001060039"/>
    </source>
</evidence>
<evidence type="ECO:0008006" key="3">
    <source>
        <dbReference type="Google" id="ProtNLM"/>
    </source>
</evidence>
<name>A0ABY5FVD1_9MICO</name>
<dbReference type="Proteomes" id="UP001060039">
    <property type="component" value="Chromosome"/>
</dbReference>
<organism evidence="1 2">
    <name type="scientific">Microcella humidisoli</name>
    <dbReference type="NCBI Taxonomy" id="2963406"/>
    <lineage>
        <taxon>Bacteria</taxon>
        <taxon>Bacillati</taxon>
        <taxon>Actinomycetota</taxon>
        <taxon>Actinomycetes</taxon>
        <taxon>Micrococcales</taxon>
        <taxon>Microbacteriaceae</taxon>
        <taxon>Microcella</taxon>
    </lineage>
</organism>
<gene>
    <name evidence="1" type="ORF">NNL39_11470</name>
</gene>
<dbReference type="EMBL" id="CP101497">
    <property type="protein sequence ID" value="UTT62266.1"/>
    <property type="molecule type" value="Genomic_DNA"/>
</dbReference>
<protein>
    <recommendedName>
        <fullName evidence="3">Protein ImuA</fullName>
    </recommendedName>
</protein>